<dbReference type="Proteomes" id="UP000472240">
    <property type="component" value="Chromosome 7"/>
</dbReference>
<evidence type="ECO:0000313" key="3">
    <source>
        <dbReference type="Proteomes" id="UP000472240"/>
    </source>
</evidence>
<dbReference type="InParanoid" id="A0A671EUN1"/>
<keyword evidence="3" id="KW-1185">Reference proteome</keyword>
<proteinExistence type="predicted"/>
<reference evidence="3" key="3">
    <citation type="submission" date="2018-12" db="EMBL/GenBank/DDBJ databases">
        <title>G10K-VGP greater horseshoe bat female genome, primary haplotype.</title>
        <authorList>
            <person name="Teeling E."/>
            <person name="Myers G."/>
            <person name="Vernes S."/>
            <person name="Pippel M."/>
            <person name="Winkler S."/>
            <person name="Fedrigo O."/>
            <person name="Rhie A."/>
            <person name="Koren S."/>
            <person name="Phillippy A."/>
            <person name="Lewin H."/>
            <person name="Damas J."/>
            <person name="Howe K."/>
            <person name="Mountcastle J."/>
            <person name="Jarvis E.D."/>
        </authorList>
    </citation>
    <scope>NUCLEOTIDE SEQUENCE [LARGE SCALE GENOMIC DNA]</scope>
</reference>
<feature type="transmembrane region" description="Helical" evidence="1">
    <location>
        <begin position="128"/>
        <end position="155"/>
    </location>
</feature>
<reference evidence="2" key="4">
    <citation type="submission" date="2025-08" db="UniProtKB">
        <authorList>
            <consortium name="Ensembl"/>
        </authorList>
    </citation>
    <scope>IDENTIFICATION</scope>
</reference>
<dbReference type="Ensembl" id="ENSRFET00010016727.1">
    <property type="protein sequence ID" value="ENSRFEP00010015318.1"/>
    <property type="gene ID" value="ENSRFEG00010010404.1"/>
</dbReference>
<reference evidence="2" key="5">
    <citation type="submission" date="2025-09" db="UniProtKB">
        <authorList>
            <consortium name="Ensembl"/>
        </authorList>
    </citation>
    <scope>IDENTIFICATION</scope>
</reference>
<accession>A0A671EUN1</accession>
<dbReference type="AlphaFoldDB" id="A0A671EUN1"/>
<name>A0A671EUN1_RHIFE</name>
<reference evidence="2 3" key="2">
    <citation type="journal article" date="2018" name="Annu Rev Anim Biosci">
        <title>Bat Biology, Genomes, and the Bat1K Project: To Generate Chromosome-Level Genomes for All Living Bat Species.</title>
        <authorList>
            <person name="Teeling E.C."/>
            <person name="Vernes S.C."/>
            <person name="Davalos L.M."/>
            <person name="Ray D.A."/>
            <person name="Gilbert M.T.P."/>
            <person name="Myers E."/>
        </authorList>
    </citation>
    <scope>NUCLEOTIDE SEQUENCE</scope>
</reference>
<organism evidence="2 3">
    <name type="scientific">Rhinolophus ferrumequinum</name>
    <name type="common">Greater horseshoe bat</name>
    <dbReference type="NCBI Taxonomy" id="59479"/>
    <lineage>
        <taxon>Eukaryota</taxon>
        <taxon>Metazoa</taxon>
        <taxon>Chordata</taxon>
        <taxon>Craniata</taxon>
        <taxon>Vertebrata</taxon>
        <taxon>Euteleostomi</taxon>
        <taxon>Mammalia</taxon>
        <taxon>Eutheria</taxon>
        <taxon>Laurasiatheria</taxon>
        <taxon>Chiroptera</taxon>
        <taxon>Yinpterochiroptera</taxon>
        <taxon>Rhinolophoidea</taxon>
        <taxon>Rhinolophidae</taxon>
        <taxon>Rhinolophinae</taxon>
        <taxon>Rhinolophus</taxon>
    </lineage>
</organism>
<protein>
    <submittedName>
        <fullName evidence="2">Uncharacterized protein</fullName>
    </submittedName>
</protein>
<keyword evidence="1" id="KW-1133">Transmembrane helix</keyword>
<dbReference type="OMA" id="AVALCIW"/>
<sequence>MLNDSFTFLLRADHVQPAIGYLPFTIVPPDALLLKTFTPNVSLLVAADNLVASALSQEKPVVSSGPTAQTETLGKLIQRRWRESDPWGRHRADGPTMDGKASPTRVIWPPAATKASPWAPTQPRESSYSLIVVIPLAAVVFLLIVIVVAVCVWLLGRKVEKAKPLVKLQTNLEPTTRNPRPERSITIPTVTVTPLLKISNSTPVSLFRALPCKQTASPITEPMEKCAPWETWVNLDPDMIKLCRQTNPTLKHNQYWV</sequence>
<evidence type="ECO:0000313" key="2">
    <source>
        <dbReference type="Ensembl" id="ENSRFEP00010015318.1"/>
    </source>
</evidence>
<reference evidence="2 3" key="1">
    <citation type="journal article" date="2015" name="Annu Rev Anim Biosci">
        <title>The Genome 10K Project: a way forward.</title>
        <authorList>
            <person name="Koepfli K.P."/>
            <person name="Paten B."/>
            <person name="O'Brien S.J."/>
            <person name="Koepfli K.P."/>
            <person name="Paten B."/>
            <person name="Antunes A."/>
            <person name="Belov K."/>
            <person name="Bustamante C."/>
            <person name="Castoe T.A."/>
            <person name="Clawson H."/>
            <person name="Crawford A.J."/>
            <person name="Diekhans M."/>
            <person name="Distel D."/>
            <person name="Durbin R."/>
            <person name="Earl D."/>
            <person name="Fujita M.K."/>
            <person name="Gamble T."/>
            <person name="Georges A."/>
            <person name="Gemmell N."/>
            <person name="Gilbert M.T."/>
            <person name="Graves J.M."/>
            <person name="Green R.E."/>
            <person name="Hickey G."/>
            <person name="Jarvis E.D."/>
            <person name="Johnson W."/>
            <person name="Komissarov A."/>
            <person name="Korf I."/>
            <person name="Kuhn R."/>
            <person name="Larkin D.M."/>
            <person name="Lewin H."/>
            <person name="Lopez J.V."/>
            <person name="Ma J."/>
            <person name="Marques-Bonet T."/>
            <person name="Miller W."/>
            <person name="Murphy R."/>
            <person name="Pevzner P."/>
            <person name="Shapiro B."/>
            <person name="Steiner C."/>
            <person name="Tamazian G."/>
            <person name="Venkatesh B."/>
            <person name="Wang J."/>
            <person name="Wayne R."/>
            <person name="Wiley E."/>
            <person name="Yang H."/>
            <person name="Zhang G."/>
            <person name="Haussler D."/>
            <person name="Ryder O."/>
            <person name="O'Brien S.J."/>
        </authorList>
    </citation>
    <scope>NUCLEOTIDE SEQUENCE</scope>
</reference>
<keyword evidence="1" id="KW-0472">Membrane</keyword>
<keyword evidence="1" id="KW-0812">Transmembrane</keyword>
<dbReference type="GeneTree" id="ENSGT00940000154091"/>
<evidence type="ECO:0000256" key="1">
    <source>
        <dbReference type="SAM" id="Phobius"/>
    </source>
</evidence>